<sequence length="150" mass="16350">MIEHLSIGMSVTRRELLGGAGAVLLAGCLSADAADTDCETEIETEERTLVDEGKTVTAGSSFTWPLDLEDDVRIAVDVRTIDGARPTLEVENPDGDTILETDPDGRLEREFRADGDGRYYVTLENTALLNAGTWDVRLVALVDYEVENCD</sequence>
<name>A0A1H1CH32_NATTX</name>
<keyword evidence="2" id="KW-1185">Reference proteome</keyword>
<organism evidence="1 2">
    <name type="scientific">Natronobacterium texcoconense</name>
    <dbReference type="NCBI Taxonomy" id="1095778"/>
    <lineage>
        <taxon>Archaea</taxon>
        <taxon>Methanobacteriati</taxon>
        <taxon>Methanobacteriota</taxon>
        <taxon>Stenosarchaea group</taxon>
        <taxon>Halobacteria</taxon>
        <taxon>Halobacteriales</taxon>
        <taxon>Natrialbaceae</taxon>
        <taxon>Natronobacterium</taxon>
    </lineage>
</organism>
<dbReference type="Proteomes" id="UP000198848">
    <property type="component" value="Unassembled WGS sequence"/>
</dbReference>
<gene>
    <name evidence="1" type="ORF">SAMN04489842_1388</name>
</gene>
<reference evidence="2" key="1">
    <citation type="submission" date="2016-10" db="EMBL/GenBank/DDBJ databases">
        <authorList>
            <person name="Varghese N."/>
            <person name="Submissions S."/>
        </authorList>
    </citation>
    <scope>NUCLEOTIDE SEQUENCE [LARGE SCALE GENOMIC DNA]</scope>
    <source>
        <strain evidence="2">DSM 24767</strain>
    </source>
</reference>
<dbReference type="AlphaFoldDB" id="A0A1H1CH32"/>
<protein>
    <submittedName>
        <fullName evidence="1">Uncharacterized protein</fullName>
    </submittedName>
</protein>
<proteinExistence type="predicted"/>
<accession>A0A1H1CH32</accession>
<evidence type="ECO:0000313" key="2">
    <source>
        <dbReference type="Proteomes" id="UP000198848"/>
    </source>
</evidence>
<dbReference type="EMBL" id="FNLC01000001">
    <property type="protein sequence ID" value="SDQ62996.1"/>
    <property type="molecule type" value="Genomic_DNA"/>
</dbReference>
<evidence type="ECO:0000313" key="1">
    <source>
        <dbReference type="EMBL" id="SDQ62996.1"/>
    </source>
</evidence>
<dbReference type="STRING" id="1095778.SAMN04489842_1388"/>